<evidence type="ECO:0000313" key="1">
    <source>
        <dbReference type="EMBL" id="CEK72350.1"/>
    </source>
</evidence>
<gene>
    <name evidence="1" type="primary">ORF82026</name>
</gene>
<proteinExistence type="predicted"/>
<accession>A0A0B6ZX60</accession>
<name>A0A0B6ZX60_9EUPU</name>
<dbReference type="EMBL" id="HACG01025485">
    <property type="protein sequence ID" value="CEK72350.1"/>
    <property type="molecule type" value="Transcribed_RNA"/>
</dbReference>
<protein>
    <submittedName>
        <fullName evidence="1">Uncharacterized protein</fullName>
    </submittedName>
</protein>
<organism evidence="1">
    <name type="scientific">Arion vulgaris</name>
    <dbReference type="NCBI Taxonomy" id="1028688"/>
    <lineage>
        <taxon>Eukaryota</taxon>
        <taxon>Metazoa</taxon>
        <taxon>Spiralia</taxon>
        <taxon>Lophotrochozoa</taxon>
        <taxon>Mollusca</taxon>
        <taxon>Gastropoda</taxon>
        <taxon>Heterobranchia</taxon>
        <taxon>Euthyneura</taxon>
        <taxon>Panpulmonata</taxon>
        <taxon>Eupulmonata</taxon>
        <taxon>Stylommatophora</taxon>
        <taxon>Helicina</taxon>
        <taxon>Arionoidea</taxon>
        <taxon>Arionidae</taxon>
        <taxon>Arion</taxon>
    </lineage>
</organism>
<sequence length="50" mass="5583">MSGDSINLNRIPPGVLHSLPLETKQSAIITTRCNLHTVISTHTKPYNHLY</sequence>
<dbReference type="AlphaFoldDB" id="A0A0B6ZX60"/>
<reference evidence="1" key="1">
    <citation type="submission" date="2014-12" db="EMBL/GenBank/DDBJ databases">
        <title>Insight into the proteome of Arion vulgaris.</title>
        <authorList>
            <person name="Aradska J."/>
            <person name="Bulat T."/>
            <person name="Smidak R."/>
            <person name="Sarate P."/>
            <person name="Gangsoo J."/>
            <person name="Sialana F."/>
            <person name="Bilban M."/>
            <person name="Lubec G."/>
        </authorList>
    </citation>
    <scope>NUCLEOTIDE SEQUENCE</scope>
    <source>
        <tissue evidence="1">Skin</tissue>
    </source>
</reference>